<dbReference type="PANTHER" id="PTHR21198">
    <property type="entry name" value="GLUTAMATE RACEMASE"/>
    <property type="match status" value="1"/>
</dbReference>
<feature type="active site" description="Proton donor/acceptor" evidence="7">
    <location>
        <position position="96"/>
    </location>
</feature>
<name>G0GCG9_WINT7</name>
<dbReference type="HAMAP" id="MF_00258">
    <property type="entry name" value="Glu_racemase"/>
    <property type="match status" value="1"/>
</dbReference>
<evidence type="ECO:0000256" key="1">
    <source>
        <dbReference type="ARBA" id="ARBA00001602"/>
    </source>
</evidence>
<dbReference type="InterPro" id="IPR018187">
    <property type="entry name" value="Asp/Glu_racemase_AS_1"/>
</dbReference>
<dbReference type="GO" id="GO:0071555">
    <property type="term" value="P:cell wall organization"/>
    <property type="evidence" value="ECO:0007669"/>
    <property type="project" value="UniProtKB-KW"/>
</dbReference>
<accession>G0GCG9</accession>
<dbReference type="UniPathway" id="UPA00219"/>
<protein>
    <recommendedName>
        <fullName evidence="2 7">Glutamate racemase</fullName>
        <ecNumber evidence="2 7">5.1.1.3</ecNumber>
    </recommendedName>
</protein>
<evidence type="ECO:0000256" key="7">
    <source>
        <dbReference type="HAMAP-Rule" id="MF_00258"/>
    </source>
</evidence>
<comment type="function">
    <text evidence="7">Provides the (R)-glutamate required for cell wall biosynthesis.</text>
</comment>
<feature type="binding site" evidence="7">
    <location>
        <begin position="97"/>
        <end position="98"/>
    </location>
    <ligand>
        <name>substrate</name>
    </ligand>
</feature>
<sequence>MQETGTRRNEEELAKRLKTSLDDPCRPVLFLDSGIGGIPYLLWALNHIEGEEFVYVADRAHFPYGPRSHEELEAILVDLVAGLLRRFRPKLVVLACNTASVVGLPALRARYAIPFVGVVPAIKPAASLTRTGVVGLLATERTLRDFYTDELIATYANGARVVKVPSPHIVEFVEHRFIDASGEERRTAVREAVDRCVAQGADTIVLGCTHFVFLEAQIRSLAGEHVQVIDSREGVGRRLGHLLSYLPCGRRGPSTASFYLTGRTPPEGRYLRFTRHYGLSFGGVLE</sequence>
<reference evidence="8 9" key="1">
    <citation type="submission" date="2011-06" db="EMBL/GenBank/DDBJ databases">
        <title>The complete genome of Spirochaeta thermophila DSM 6578.</title>
        <authorList>
            <consortium name="US DOE Joint Genome Institute (JGI-PGF)"/>
            <person name="Lucas S."/>
            <person name="Lapidus A."/>
            <person name="Bruce D."/>
            <person name="Goodwin L."/>
            <person name="Pitluck S."/>
            <person name="Peters L."/>
            <person name="Kyrpides N."/>
            <person name="Mavromatis K."/>
            <person name="Ivanova N."/>
            <person name="Mikailova N."/>
            <person name="Pagani I."/>
            <person name="Chertkov O."/>
            <person name="Detter J.C."/>
            <person name="Tapia R."/>
            <person name="Han C."/>
            <person name="Land M."/>
            <person name="Hauser L."/>
            <person name="Markowitz V."/>
            <person name="Cheng J.-F."/>
            <person name="Hugenholtz P."/>
            <person name="Woyke T."/>
            <person name="Wu D."/>
            <person name="Spring S."/>
            <person name="Merkhoffer B."/>
            <person name="Schneider S."/>
            <person name="Klenk H.-P."/>
            <person name="Eisen J.A."/>
        </authorList>
    </citation>
    <scope>NUCLEOTIDE SEQUENCE [LARGE SCALE GENOMIC DNA]</scope>
    <source>
        <strain evidence="9">ATCC 700085 / DSM 6578 / Z-1203</strain>
    </source>
</reference>
<evidence type="ECO:0000256" key="3">
    <source>
        <dbReference type="ARBA" id="ARBA00022960"/>
    </source>
</evidence>
<dbReference type="InterPro" id="IPR001920">
    <property type="entry name" value="Asp/Glu_race"/>
</dbReference>
<dbReference type="GO" id="GO:0008360">
    <property type="term" value="P:regulation of cell shape"/>
    <property type="evidence" value="ECO:0007669"/>
    <property type="project" value="UniProtKB-KW"/>
</dbReference>
<dbReference type="KEGG" id="stq:Spith_1776"/>
<keyword evidence="3 7" id="KW-0133">Cell shape</keyword>
<dbReference type="InterPro" id="IPR015942">
    <property type="entry name" value="Asp/Glu/hydantoin_racemase"/>
</dbReference>
<evidence type="ECO:0000256" key="4">
    <source>
        <dbReference type="ARBA" id="ARBA00022984"/>
    </source>
</evidence>
<gene>
    <name evidence="7" type="primary">murI</name>
    <name evidence="8" type="ordered locus">Spith_1776</name>
</gene>
<feature type="binding site" evidence="7">
    <location>
        <begin position="32"/>
        <end position="33"/>
    </location>
    <ligand>
        <name>substrate</name>
    </ligand>
</feature>
<dbReference type="NCBIfam" id="TIGR00067">
    <property type="entry name" value="glut_race"/>
    <property type="match status" value="1"/>
</dbReference>
<organism evidence="8 9">
    <name type="scientific">Winmispira thermophila (strain ATCC 700085 / DSM 6578 / Z-1203)</name>
    <name type="common">Spirochaeta thermophila</name>
    <dbReference type="NCBI Taxonomy" id="869211"/>
    <lineage>
        <taxon>Bacteria</taxon>
        <taxon>Pseudomonadati</taxon>
        <taxon>Spirochaetota</taxon>
        <taxon>Spirochaetia</taxon>
        <taxon>Winmispirales</taxon>
        <taxon>Winmispiraceae</taxon>
        <taxon>Winmispira</taxon>
    </lineage>
</organism>
<evidence type="ECO:0000256" key="2">
    <source>
        <dbReference type="ARBA" id="ARBA00013090"/>
    </source>
</evidence>
<dbReference type="PANTHER" id="PTHR21198:SF2">
    <property type="entry name" value="GLUTAMATE RACEMASE"/>
    <property type="match status" value="1"/>
</dbReference>
<dbReference type="STRING" id="869211.Spith_1776"/>
<dbReference type="OrthoDB" id="9801055at2"/>
<evidence type="ECO:0000256" key="5">
    <source>
        <dbReference type="ARBA" id="ARBA00023235"/>
    </source>
</evidence>
<dbReference type="Gene3D" id="3.40.50.1860">
    <property type="match status" value="2"/>
</dbReference>
<dbReference type="Proteomes" id="UP000007254">
    <property type="component" value="Chromosome"/>
</dbReference>
<proteinExistence type="inferred from homology"/>
<dbReference type="SUPFAM" id="SSF53681">
    <property type="entry name" value="Aspartate/glutamate racemase"/>
    <property type="match status" value="2"/>
</dbReference>
<feature type="binding site" evidence="7">
    <location>
        <begin position="209"/>
        <end position="210"/>
    </location>
    <ligand>
        <name>substrate</name>
    </ligand>
</feature>
<comment type="catalytic activity">
    <reaction evidence="1 7">
        <text>L-glutamate = D-glutamate</text>
        <dbReference type="Rhea" id="RHEA:12813"/>
        <dbReference type="ChEBI" id="CHEBI:29985"/>
        <dbReference type="ChEBI" id="CHEBI:29986"/>
        <dbReference type="EC" id="5.1.1.3"/>
    </reaction>
</comment>
<dbReference type="RefSeq" id="WP_014625364.1">
    <property type="nucleotide sequence ID" value="NC_017583.1"/>
</dbReference>
<dbReference type="HOGENOM" id="CLU_052344_2_2_12"/>
<keyword evidence="9" id="KW-1185">Reference proteome</keyword>
<evidence type="ECO:0000313" key="9">
    <source>
        <dbReference type="Proteomes" id="UP000007254"/>
    </source>
</evidence>
<dbReference type="EC" id="5.1.1.3" evidence="2 7"/>
<dbReference type="GO" id="GO:0009252">
    <property type="term" value="P:peptidoglycan biosynthetic process"/>
    <property type="evidence" value="ECO:0007669"/>
    <property type="project" value="UniProtKB-UniRule"/>
</dbReference>
<dbReference type="AlphaFoldDB" id="G0GCG9"/>
<feature type="binding site" evidence="7">
    <location>
        <begin position="64"/>
        <end position="65"/>
    </location>
    <ligand>
        <name>substrate</name>
    </ligand>
</feature>
<keyword evidence="4 7" id="KW-0573">Peptidoglycan synthesis</keyword>
<dbReference type="PROSITE" id="PS00923">
    <property type="entry name" value="ASP_GLU_RACEMASE_1"/>
    <property type="match status" value="1"/>
</dbReference>
<evidence type="ECO:0000256" key="6">
    <source>
        <dbReference type="ARBA" id="ARBA00023316"/>
    </source>
</evidence>
<comment type="pathway">
    <text evidence="7">Cell wall biogenesis; peptidoglycan biosynthesis.</text>
</comment>
<dbReference type="GO" id="GO:0008881">
    <property type="term" value="F:glutamate racemase activity"/>
    <property type="evidence" value="ECO:0007669"/>
    <property type="project" value="UniProtKB-UniRule"/>
</dbReference>
<dbReference type="EMBL" id="CP002903">
    <property type="protein sequence ID" value="AEJ62035.1"/>
    <property type="molecule type" value="Genomic_DNA"/>
</dbReference>
<evidence type="ECO:0000313" key="8">
    <source>
        <dbReference type="EMBL" id="AEJ62035.1"/>
    </source>
</evidence>
<keyword evidence="6 7" id="KW-0961">Cell wall biogenesis/degradation</keyword>
<keyword evidence="5 7" id="KW-0413">Isomerase</keyword>
<feature type="active site" description="Proton donor/acceptor" evidence="7">
    <location>
        <position position="208"/>
    </location>
</feature>
<comment type="similarity">
    <text evidence="7">Belongs to the aspartate/glutamate racemases family.</text>
</comment>
<dbReference type="InterPro" id="IPR004391">
    <property type="entry name" value="Glu_race"/>
</dbReference>
<dbReference type="Pfam" id="PF01177">
    <property type="entry name" value="Asp_Glu_race"/>
    <property type="match status" value="1"/>
</dbReference>